<evidence type="ECO:0000313" key="3">
    <source>
        <dbReference type="Proteomes" id="UP000003240"/>
    </source>
</evidence>
<evidence type="ECO:0000259" key="1">
    <source>
        <dbReference type="Pfam" id="PF24292"/>
    </source>
</evidence>
<reference evidence="2 3" key="1">
    <citation type="journal article" date="2011" name="EMBO J.">
        <title>Structural diversity of bacterial flagellar motors.</title>
        <authorList>
            <person name="Chen S."/>
            <person name="Beeby M."/>
            <person name="Murphy G.E."/>
            <person name="Leadbetter J.R."/>
            <person name="Hendrixson D.R."/>
            <person name="Briegel A."/>
            <person name="Li Z."/>
            <person name="Shi J."/>
            <person name="Tocheva E.I."/>
            <person name="Muller A."/>
            <person name="Dobro M.J."/>
            <person name="Jensen G.J."/>
        </authorList>
    </citation>
    <scope>NUCLEOTIDE SEQUENCE [LARGE SCALE GENOMIC DNA]</scope>
    <source>
        <strain evidence="2 3">DSM 6540</strain>
    </source>
</reference>
<feature type="domain" description="DUF7479" evidence="1">
    <location>
        <begin position="10"/>
        <end position="68"/>
    </location>
</feature>
<keyword evidence="3" id="KW-1185">Reference proteome</keyword>
<accession>F7NEC4</accession>
<dbReference type="NCBIfam" id="NF045645">
    <property type="entry name" value="DVU_1557_fam"/>
    <property type="match status" value="1"/>
</dbReference>
<dbReference type="Pfam" id="PF24292">
    <property type="entry name" value="DUF7479"/>
    <property type="match status" value="1"/>
</dbReference>
<gene>
    <name evidence="2" type="ORF">ALO_01934</name>
</gene>
<dbReference type="EMBL" id="AFGF01000016">
    <property type="protein sequence ID" value="EGO65636.1"/>
    <property type="molecule type" value="Genomic_DNA"/>
</dbReference>
<dbReference type="RefSeq" id="WP_004092221.1">
    <property type="nucleotide sequence ID" value="NZ_AFGF01000016.1"/>
</dbReference>
<dbReference type="STRING" id="1009370.ALO_01934"/>
<dbReference type="OrthoDB" id="1753012at2"/>
<organism evidence="2 3">
    <name type="scientific">Acetonema longum DSM 6540</name>
    <dbReference type="NCBI Taxonomy" id="1009370"/>
    <lineage>
        <taxon>Bacteria</taxon>
        <taxon>Bacillati</taxon>
        <taxon>Bacillota</taxon>
        <taxon>Negativicutes</taxon>
        <taxon>Acetonemataceae</taxon>
        <taxon>Acetonema</taxon>
    </lineage>
</organism>
<dbReference type="eggNOG" id="ENOG5033A2R">
    <property type="taxonomic scope" value="Bacteria"/>
</dbReference>
<dbReference type="Proteomes" id="UP000003240">
    <property type="component" value="Unassembled WGS sequence"/>
</dbReference>
<name>F7NEC4_9FIRM</name>
<proteinExistence type="predicted"/>
<protein>
    <recommendedName>
        <fullName evidence="1">DUF7479 domain-containing protein</fullName>
    </recommendedName>
</protein>
<evidence type="ECO:0000313" key="2">
    <source>
        <dbReference type="EMBL" id="EGO65636.1"/>
    </source>
</evidence>
<dbReference type="AlphaFoldDB" id="F7NEC4"/>
<sequence>MGKQEEQPENIGCDKCSIPLTLGKVRLAYLGSVFPVELYKCPRCGLVYIPEALARGKMQEVEAALEDK</sequence>
<dbReference type="InterPro" id="IPR054656">
    <property type="entry name" value="DVU_1557-like"/>
</dbReference>
<dbReference type="InterPro" id="IPR055902">
    <property type="entry name" value="DUF7479"/>
</dbReference>
<comment type="caution">
    <text evidence="2">The sequence shown here is derived from an EMBL/GenBank/DDBJ whole genome shotgun (WGS) entry which is preliminary data.</text>
</comment>